<dbReference type="InterPro" id="IPR003594">
    <property type="entry name" value="HATPase_dom"/>
</dbReference>
<dbReference type="PANTHER" id="PTHR35526">
    <property type="entry name" value="ANTI-SIGMA-F FACTOR RSBW-RELATED"/>
    <property type="match status" value="1"/>
</dbReference>
<sequence length="267" mass="28465">MIPTAFPEVRRAAAPGVRLIGSVGQTKDFDRQCALLGLCPTDAPDPDVNETGEVSAPLLQAGEATIEAIRHSLSPPFCGFLETGPDGLTGTGPRCIETALAGGLVLSLTATTACTLPVVELAAVAIRRRLALPDGEGAELMEICLAEAVSNAVIHGNLEIPDHLRATPRGFESFRTVMRERLCNPSMALRRIEIHVLRATSSSFTLAVSDQGRGFSLEDQLKKETRATAHSGRGLGLIRRACAQIESEDGGRTLVMTFPWLRVTAKD</sequence>
<dbReference type="InterPro" id="IPR050267">
    <property type="entry name" value="Anti-sigma-factor_SerPK"/>
</dbReference>
<name>A0A1H6HDT7_MAGFU</name>
<evidence type="ECO:0000256" key="1">
    <source>
        <dbReference type="ARBA" id="ARBA00022527"/>
    </source>
</evidence>
<proteinExistence type="predicted"/>
<dbReference type="Pfam" id="PF13581">
    <property type="entry name" value="HATPase_c_2"/>
    <property type="match status" value="1"/>
</dbReference>
<keyword evidence="4" id="KW-1185">Reference proteome</keyword>
<dbReference type="InterPro" id="IPR036890">
    <property type="entry name" value="HATPase_C_sf"/>
</dbReference>
<evidence type="ECO:0000313" key="4">
    <source>
        <dbReference type="Proteomes" id="UP000182983"/>
    </source>
</evidence>
<dbReference type="EMBL" id="FNWO01000005">
    <property type="protein sequence ID" value="SEH33636.1"/>
    <property type="molecule type" value="Genomic_DNA"/>
</dbReference>
<dbReference type="Gene3D" id="3.30.565.10">
    <property type="entry name" value="Histidine kinase-like ATPase, C-terminal domain"/>
    <property type="match status" value="1"/>
</dbReference>
<protein>
    <submittedName>
        <fullName evidence="3">Histidine kinase-like ATPase domain-containing protein</fullName>
    </submittedName>
</protein>
<keyword evidence="3" id="KW-0418">Kinase</keyword>
<evidence type="ECO:0000259" key="2">
    <source>
        <dbReference type="Pfam" id="PF13581"/>
    </source>
</evidence>
<keyword evidence="3" id="KW-0808">Transferase</keyword>
<organism evidence="3 4">
    <name type="scientific">Magnetospirillum fulvum</name>
    <name type="common">Rhodospirillum fulvum</name>
    <dbReference type="NCBI Taxonomy" id="1082"/>
    <lineage>
        <taxon>Bacteria</taxon>
        <taxon>Pseudomonadati</taxon>
        <taxon>Pseudomonadota</taxon>
        <taxon>Alphaproteobacteria</taxon>
        <taxon>Rhodospirillales</taxon>
        <taxon>Rhodospirillaceae</taxon>
        <taxon>Magnetospirillum</taxon>
    </lineage>
</organism>
<dbReference type="PANTHER" id="PTHR35526:SF3">
    <property type="entry name" value="ANTI-SIGMA-F FACTOR RSBW"/>
    <property type="match status" value="1"/>
</dbReference>
<reference evidence="4" key="1">
    <citation type="submission" date="2016-10" db="EMBL/GenBank/DDBJ databases">
        <authorList>
            <person name="Varghese N."/>
            <person name="Submissions S."/>
        </authorList>
    </citation>
    <scope>NUCLEOTIDE SEQUENCE [LARGE SCALE GENOMIC DNA]</scope>
    <source>
        <strain evidence="4">DSM 13234</strain>
    </source>
</reference>
<dbReference type="SUPFAM" id="SSF55874">
    <property type="entry name" value="ATPase domain of HSP90 chaperone/DNA topoisomerase II/histidine kinase"/>
    <property type="match status" value="1"/>
</dbReference>
<accession>A0A1H6HDT7</accession>
<evidence type="ECO:0000313" key="3">
    <source>
        <dbReference type="EMBL" id="SEH33636.1"/>
    </source>
</evidence>
<feature type="domain" description="Histidine kinase/HSP90-like ATPase" evidence="2">
    <location>
        <begin position="115"/>
        <end position="258"/>
    </location>
</feature>
<dbReference type="AlphaFoldDB" id="A0A1H6HDT7"/>
<keyword evidence="1" id="KW-0723">Serine/threonine-protein kinase</keyword>
<dbReference type="RefSeq" id="WP_074766959.1">
    <property type="nucleotide sequence ID" value="NZ_FNWO01000005.1"/>
</dbReference>
<dbReference type="Proteomes" id="UP000182983">
    <property type="component" value="Unassembled WGS sequence"/>
</dbReference>
<gene>
    <name evidence="3" type="ORF">SAMN04244559_01417</name>
</gene>
<dbReference type="OrthoDB" id="7359845at2"/>
<dbReference type="CDD" id="cd16936">
    <property type="entry name" value="HATPase_RsbW-like"/>
    <property type="match status" value="1"/>
</dbReference>
<dbReference type="GO" id="GO:0004674">
    <property type="term" value="F:protein serine/threonine kinase activity"/>
    <property type="evidence" value="ECO:0007669"/>
    <property type="project" value="UniProtKB-KW"/>
</dbReference>